<organism evidence="6 7">
    <name type="scientific">Owenia fusiformis</name>
    <name type="common">Polychaete worm</name>
    <dbReference type="NCBI Taxonomy" id="6347"/>
    <lineage>
        <taxon>Eukaryota</taxon>
        <taxon>Metazoa</taxon>
        <taxon>Spiralia</taxon>
        <taxon>Lophotrochozoa</taxon>
        <taxon>Annelida</taxon>
        <taxon>Polychaeta</taxon>
        <taxon>Sedentaria</taxon>
        <taxon>Canalipalpata</taxon>
        <taxon>Sabellida</taxon>
        <taxon>Oweniida</taxon>
        <taxon>Oweniidae</taxon>
        <taxon>Owenia</taxon>
    </lineage>
</organism>
<feature type="compositionally biased region" description="Acidic residues" evidence="4">
    <location>
        <begin position="213"/>
        <end position="223"/>
    </location>
</feature>
<dbReference type="PROSITE" id="PS50089">
    <property type="entry name" value="ZF_RING_2"/>
    <property type="match status" value="1"/>
</dbReference>
<feature type="compositionally biased region" description="Basic residues" evidence="4">
    <location>
        <begin position="667"/>
        <end position="676"/>
    </location>
</feature>
<feature type="compositionally biased region" description="Polar residues" evidence="4">
    <location>
        <begin position="462"/>
        <end position="495"/>
    </location>
</feature>
<dbReference type="InterPro" id="IPR013083">
    <property type="entry name" value="Znf_RING/FYVE/PHD"/>
</dbReference>
<evidence type="ECO:0000256" key="3">
    <source>
        <dbReference type="PROSITE-ProRule" id="PRU00175"/>
    </source>
</evidence>
<feature type="compositionally biased region" description="Polar residues" evidence="4">
    <location>
        <begin position="429"/>
        <end position="449"/>
    </location>
</feature>
<evidence type="ECO:0000256" key="2">
    <source>
        <dbReference type="ARBA" id="ARBA00022833"/>
    </source>
</evidence>
<reference evidence="6" key="1">
    <citation type="submission" date="2022-03" db="EMBL/GenBank/DDBJ databases">
        <authorList>
            <person name="Martin C."/>
        </authorList>
    </citation>
    <scope>NUCLEOTIDE SEQUENCE</scope>
</reference>
<evidence type="ECO:0000313" key="7">
    <source>
        <dbReference type="Proteomes" id="UP000749559"/>
    </source>
</evidence>
<feature type="compositionally biased region" description="Polar residues" evidence="4">
    <location>
        <begin position="559"/>
        <end position="572"/>
    </location>
</feature>
<dbReference type="Gene3D" id="3.30.40.10">
    <property type="entry name" value="Zinc/RING finger domain, C3HC4 (zinc finger)"/>
    <property type="match status" value="1"/>
</dbReference>
<feature type="region of interest" description="Disordered" evidence="4">
    <location>
        <begin position="340"/>
        <end position="685"/>
    </location>
</feature>
<feature type="region of interest" description="Disordered" evidence="4">
    <location>
        <begin position="194"/>
        <end position="256"/>
    </location>
</feature>
<dbReference type="OrthoDB" id="6137329at2759"/>
<dbReference type="GO" id="GO:0008270">
    <property type="term" value="F:zinc ion binding"/>
    <property type="evidence" value="ECO:0007669"/>
    <property type="project" value="UniProtKB-KW"/>
</dbReference>
<name>A0A8S4NR74_OWEFU</name>
<evidence type="ECO:0000256" key="4">
    <source>
        <dbReference type="SAM" id="MobiDB-lite"/>
    </source>
</evidence>
<dbReference type="EMBL" id="CAIIXF020000005">
    <property type="protein sequence ID" value="CAH1782607.1"/>
    <property type="molecule type" value="Genomic_DNA"/>
</dbReference>
<accession>A0A8S4NR74</accession>
<comment type="caution">
    <text evidence="6">The sequence shown here is derived from an EMBL/GenBank/DDBJ whole genome shotgun (WGS) entry which is preliminary data.</text>
</comment>
<dbReference type="SUPFAM" id="SSF57850">
    <property type="entry name" value="RING/U-box"/>
    <property type="match status" value="1"/>
</dbReference>
<proteinExistence type="predicted"/>
<evidence type="ECO:0000259" key="5">
    <source>
        <dbReference type="PROSITE" id="PS50089"/>
    </source>
</evidence>
<evidence type="ECO:0000256" key="1">
    <source>
        <dbReference type="ARBA" id="ARBA00022771"/>
    </source>
</evidence>
<feature type="compositionally biased region" description="Polar residues" evidence="4">
    <location>
        <begin position="626"/>
        <end position="641"/>
    </location>
</feature>
<keyword evidence="7" id="KW-1185">Reference proteome</keyword>
<dbReference type="AlphaFoldDB" id="A0A8S4NR74"/>
<dbReference type="PANTHER" id="PTHR10131:SF94">
    <property type="entry name" value="TNF RECEPTOR-ASSOCIATED FACTOR 4"/>
    <property type="match status" value="1"/>
</dbReference>
<dbReference type="InterPro" id="IPR001841">
    <property type="entry name" value="Znf_RING"/>
</dbReference>
<gene>
    <name evidence="6" type="ORF">OFUS_LOCUS9038</name>
</gene>
<sequence>MASAPDNRFDSATVLAILLAATEDILTGPFEAPEPRGPELPPGVTAGGYPEEMFLGLVEEAKHRIECGICYNILKNTRRCSNEHKFCTTCIYAWTTTGGAGNDKCPVCRTKGFYVKDPALDEQIGKERVKCVNESCKWQGLLKDFQYHRHGYDMHPKQEAEINALNKIGVGYLLNRQNDSRNTLEDILVPGSQSRHRADGISPFASDTVPTAEESDHEDDENDNALPHIFGFPHLSSGFNPRGEAERSNRRRRHQRMTHQLQEGRERLANLMDIFNQQLLVRRANILALQQEREQRRRQQLAEVRHIGQRLEDVSSNLMSLLTDMDGQLDDSRAYINNQRSETQRANDLLRQPLRQSSLRRDENLTAEESQRLNEILDESQESSPRNPFRISVDHTPNLNSGARFRASQAQNDTSQNQNSPRGGHLVPLSNSPREPTGNSRGSHPSRVSRSPVAPAPLSMDNAPSSLNTPNVLRTVNRNTDIRSNTETSSINASRFQERIQRSSPDNIIHRPSSRSRRSIDSRPSSATPSRLPTSNPTNTTSSLPGPPPSSTAQRVLDTMSSQEPQSPSRNPYRTVVNRVPSARSQTGQSTEIHSGVRIPPNTESSSRPTMHVDTSPRRRVVLPSSDPSQVNDQRFGTLSRSLDRGQSGARLNGSQDSSGSRNHSMSPRRRLRRSQTTRNNLQGN</sequence>
<feature type="compositionally biased region" description="Polar residues" evidence="4">
    <location>
        <begin position="583"/>
        <end position="593"/>
    </location>
</feature>
<keyword evidence="1 3" id="KW-0479">Metal-binding</keyword>
<keyword evidence="2" id="KW-0862">Zinc</keyword>
<feature type="domain" description="RING-type" evidence="5">
    <location>
        <begin position="67"/>
        <end position="109"/>
    </location>
</feature>
<keyword evidence="1 3" id="KW-0863">Zinc-finger</keyword>
<feature type="compositionally biased region" description="Polar residues" evidence="4">
    <location>
        <begin position="408"/>
        <end position="421"/>
    </location>
</feature>
<protein>
    <recommendedName>
        <fullName evidence="5">RING-type domain-containing protein</fullName>
    </recommendedName>
</protein>
<dbReference type="Proteomes" id="UP000749559">
    <property type="component" value="Unassembled WGS sequence"/>
</dbReference>
<feature type="compositionally biased region" description="Basic and acidic residues" evidence="4">
    <location>
        <begin position="359"/>
        <end position="372"/>
    </location>
</feature>
<dbReference type="PANTHER" id="PTHR10131">
    <property type="entry name" value="TNF RECEPTOR ASSOCIATED FACTOR"/>
    <property type="match status" value="1"/>
</dbReference>
<feature type="compositionally biased region" description="Low complexity" evidence="4">
    <location>
        <begin position="522"/>
        <end position="544"/>
    </location>
</feature>
<evidence type="ECO:0000313" key="6">
    <source>
        <dbReference type="EMBL" id="CAH1782607.1"/>
    </source>
</evidence>